<sequence length="30" mass="3362">MFSKLSKTDLTLYVMFGLSLVFLYCAIAVS</sequence>
<keyword evidence="3" id="KW-1185">Reference proteome</keyword>
<evidence type="ECO:0000313" key="3">
    <source>
        <dbReference type="Proteomes" id="UP000581688"/>
    </source>
</evidence>
<comment type="caution">
    <text evidence="2">The sequence shown here is derived from an EMBL/GenBank/DDBJ whole genome shotgun (WGS) entry which is preliminary data.</text>
</comment>
<keyword evidence="1" id="KW-0472">Membrane</keyword>
<feature type="transmembrane region" description="Helical" evidence="1">
    <location>
        <begin position="12"/>
        <end position="29"/>
    </location>
</feature>
<proteinExistence type="predicted"/>
<protein>
    <submittedName>
        <fullName evidence="2">Uncharacterized protein</fullName>
    </submittedName>
</protein>
<evidence type="ECO:0000256" key="1">
    <source>
        <dbReference type="SAM" id="Phobius"/>
    </source>
</evidence>
<reference evidence="2 3" key="1">
    <citation type="submission" date="2020-08" db="EMBL/GenBank/DDBJ databases">
        <title>Genomic Encyclopedia of Type Strains, Phase IV (KMG-IV): sequencing the most valuable type-strain genomes for metagenomic binning, comparative biology and taxonomic classification.</title>
        <authorList>
            <person name="Goeker M."/>
        </authorList>
    </citation>
    <scope>NUCLEOTIDE SEQUENCE [LARGE SCALE GENOMIC DNA]</scope>
    <source>
        <strain evidence="2 3">DSM 19612</strain>
    </source>
</reference>
<dbReference type="AlphaFoldDB" id="A0A841PYP0"/>
<organism evidence="2 3">
    <name type="scientific">Salirhabdus euzebyi</name>
    <dbReference type="NCBI Taxonomy" id="394506"/>
    <lineage>
        <taxon>Bacteria</taxon>
        <taxon>Bacillati</taxon>
        <taxon>Bacillota</taxon>
        <taxon>Bacilli</taxon>
        <taxon>Bacillales</taxon>
        <taxon>Bacillaceae</taxon>
        <taxon>Salirhabdus</taxon>
    </lineage>
</organism>
<name>A0A841PYP0_9BACI</name>
<dbReference type="Proteomes" id="UP000581688">
    <property type="component" value="Unassembled WGS sequence"/>
</dbReference>
<keyword evidence="1" id="KW-0812">Transmembrane</keyword>
<keyword evidence="1" id="KW-1133">Transmembrane helix</keyword>
<evidence type="ECO:0000313" key="2">
    <source>
        <dbReference type="EMBL" id="MBB6452826.1"/>
    </source>
</evidence>
<accession>A0A841PYP0</accession>
<gene>
    <name evidence="2" type="ORF">HNQ94_001272</name>
</gene>
<dbReference type="EMBL" id="JACHGH010000003">
    <property type="protein sequence ID" value="MBB6452826.1"/>
    <property type="molecule type" value="Genomic_DNA"/>
</dbReference>